<dbReference type="InterPro" id="IPR000182">
    <property type="entry name" value="GNAT_dom"/>
</dbReference>
<dbReference type="Gene3D" id="3.40.630.30">
    <property type="match status" value="1"/>
</dbReference>
<dbReference type="PANTHER" id="PTHR43415:SF3">
    <property type="entry name" value="GNAT-FAMILY ACETYLTRANSFERASE"/>
    <property type="match status" value="1"/>
</dbReference>
<dbReference type="EMBL" id="BPEY01000039">
    <property type="protein sequence ID" value="GIU46735.1"/>
    <property type="molecule type" value="Genomic_DNA"/>
</dbReference>
<evidence type="ECO:0000259" key="1">
    <source>
        <dbReference type="PROSITE" id="PS51186"/>
    </source>
</evidence>
<name>A0ABQ4PGP5_9GAMM</name>
<keyword evidence="3" id="KW-1185">Reference proteome</keyword>
<protein>
    <submittedName>
        <fullName evidence="2">N-acetyltransferase</fullName>
    </submittedName>
</protein>
<dbReference type="PROSITE" id="PS51186">
    <property type="entry name" value="GNAT"/>
    <property type="match status" value="1"/>
</dbReference>
<dbReference type="SUPFAM" id="SSF55729">
    <property type="entry name" value="Acyl-CoA N-acyltransferases (Nat)"/>
    <property type="match status" value="1"/>
</dbReference>
<organism evidence="2 3">
    <name type="scientific">Shewanella sairae</name>
    <dbReference type="NCBI Taxonomy" id="190310"/>
    <lineage>
        <taxon>Bacteria</taxon>
        <taxon>Pseudomonadati</taxon>
        <taxon>Pseudomonadota</taxon>
        <taxon>Gammaproteobacteria</taxon>
        <taxon>Alteromonadales</taxon>
        <taxon>Shewanellaceae</taxon>
        <taxon>Shewanella</taxon>
    </lineage>
</organism>
<reference evidence="2" key="1">
    <citation type="submission" date="2021-05" db="EMBL/GenBank/DDBJ databases">
        <title>Molecular characterization for Shewanella algae harboring chromosomal blaOXA-55-like strains isolated from clinical and environment sample.</title>
        <authorList>
            <person name="Ohama Y."/>
            <person name="Aoki K."/>
            <person name="Harada S."/>
            <person name="Moriya K."/>
            <person name="Ishii Y."/>
            <person name="Tateda K."/>
        </authorList>
    </citation>
    <scope>NUCLEOTIDE SEQUENCE</scope>
    <source>
        <strain evidence="2">JCM 11563</strain>
    </source>
</reference>
<dbReference type="PANTHER" id="PTHR43415">
    <property type="entry name" value="SPERMIDINE N(1)-ACETYLTRANSFERASE"/>
    <property type="match status" value="1"/>
</dbReference>
<evidence type="ECO:0000313" key="2">
    <source>
        <dbReference type="EMBL" id="GIU46735.1"/>
    </source>
</evidence>
<dbReference type="Pfam" id="PF00583">
    <property type="entry name" value="Acetyltransf_1"/>
    <property type="match status" value="1"/>
</dbReference>
<dbReference type="CDD" id="cd04301">
    <property type="entry name" value="NAT_SF"/>
    <property type="match status" value="1"/>
</dbReference>
<sequence>MQIRQATQSDLEHFFTYLNDHFSDNGVGDTHLFQPMSKAESSVNEAMKSRFADGINTQMYQQGWRRLWLAFDENKKIVGHIDIRAHAENHTTHRVLLGMGVDRSVRKQGLGKQLINTMLEWGADQSVIEFVDLWVLSNNLTAQKLYISTGFEKCGEIKDMFKIDGKSLSYTVMTRAIAPKIE</sequence>
<proteinExistence type="predicted"/>
<dbReference type="RefSeq" id="WP_220781344.1">
    <property type="nucleotide sequence ID" value="NZ_BPEY01000039.1"/>
</dbReference>
<gene>
    <name evidence="2" type="ORF">TUM4438_23340</name>
</gene>
<comment type="caution">
    <text evidence="2">The sequence shown here is derived from an EMBL/GenBank/DDBJ whole genome shotgun (WGS) entry which is preliminary data.</text>
</comment>
<dbReference type="Proteomes" id="UP000887104">
    <property type="component" value="Unassembled WGS sequence"/>
</dbReference>
<dbReference type="InterPro" id="IPR016181">
    <property type="entry name" value="Acyl_CoA_acyltransferase"/>
</dbReference>
<accession>A0ABQ4PGP5</accession>
<evidence type="ECO:0000313" key="3">
    <source>
        <dbReference type="Proteomes" id="UP000887104"/>
    </source>
</evidence>
<feature type="domain" description="N-acetyltransferase" evidence="1">
    <location>
        <begin position="1"/>
        <end position="175"/>
    </location>
</feature>